<evidence type="ECO:0000313" key="1">
    <source>
        <dbReference type="EMBL" id="EDN99467.1"/>
    </source>
</evidence>
<gene>
    <name evidence="1" type="ORF">SS1G_02321</name>
</gene>
<evidence type="ECO:0000313" key="2">
    <source>
        <dbReference type="Proteomes" id="UP000001312"/>
    </source>
</evidence>
<reference evidence="2" key="1">
    <citation type="journal article" date="2011" name="PLoS Genet.">
        <title>Genomic analysis of the necrotrophic fungal pathogens Sclerotinia sclerotiorum and Botrytis cinerea.</title>
        <authorList>
            <person name="Amselem J."/>
            <person name="Cuomo C.A."/>
            <person name="van Kan J.A."/>
            <person name="Viaud M."/>
            <person name="Benito E.P."/>
            <person name="Couloux A."/>
            <person name="Coutinho P.M."/>
            <person name="de Vries R.P."/>
            <person name="Dyer P.S."/>
            <person name="Fillinger S."/>
            <person name="Fournier E."/>
            <person name="Gout L."/>
            <person name="Hahn M."/>
            <person name="Kohn L."/>
            <person name="Lapalu N."/>
            <person name="Plummer K.M."/>
            <person name="Pradier J.M."/>
            <person name="Quevillon E."/>
            <person name="Sharon A."/>
            <person name="Simon A."/>
            <person name="ten Have A."/>
            <person name="Tudzynski B."/>
            <person name="Tudzynski P."/>
            <person name="Wincker P."/>
            <person name="Andrew M."/>
            <person name="Anthouard V."/>
            <person name="Beever R.E."/>
            <person name="Beffa R."/>
            <person name="Benoit I."/>
            <person name="Bouzid O."/>
            <person name="Brault B."/>
            <person name="Chen Z."/>
            <person name="Choquer M."/>
            <person name="Collemare J."/>
            <person name="Cotton P."/>
            <person name="Danchin E.G."/>
            <person name="Da Silva C."/>
            <person name="Gautier A."/>
            <person name="Giraud C."/>
            <person name="Giraud T."/>
            <person name="Gonzalez C."/>
            <person name="Grossetete S."/>
            <person name="Guldener U."/>
            <person name="Henrissat B."/>
            <person name="Howlett B.J."/>
            <person name="Kodira C."/>
            <person name="Kretschmer M."/>
            <person name="Lappartient A."/>
            <person name="Leroch M."/>
            <person name="Levis C."/>
            <person name="Mauceli E."/>
            <person name="Neuveglise C."/>
            <person name="Oeser B."/>
            <person name="Pearson M."/>
            <person name="Poulain J."/>
            <person name="Poussereau N."/>
            <person name="Quesneville H."/>
            <person name="Rascle C."/>
            <person name="Schumacher J."/>
            <person name="Segurens B."/>
            <person name="Sexton A."/>
            <person name="Silva E."/>
            <person name="Sirven C."/>
            <person name="Soanes D.M."/>
            <person name="Talbot N.J."/>
            <person name="Templeton M."/>
            <person name="Yandava C."/>
            <person name="Yarden O."/>
            <person name="Zeng Q."/>
            <person name="Rollins J.A."/>
            <person name="Lebrun M.H."/>
            <person name="Dickman M."/>
        </authorList>
    </citation>
    <scope>NUCLEOTIDE SEQUENCE [LARGE SCALE GENOMIC DNA]</scope>
    <source>
        <strain evidence="2">ATCC 18683 / 1980 / Ss-1</strain>
    </source>
</reference>
<accession>A7EAI9</accession>
<organism evidence="1 2">
    <name type="scientific">Sclerotinia sclerotiorum (strain ATCC 18683 / 1980 / Ss-1)</name>
    <name type="common">White mold</name>
    <name type="synonym">Whetzelinia sclerotiorum</name>
    <dbReference type="NCBI Taxonomy" id="665079"/>
    <lineage>
        <taxon>Eukaryota</taxon>
        <taxon>Fungi</taxon>
        <taxon>Dikarya</taxon>
        <taxon>Ascomycota</taxon>
        <taxon>Pezizomycotina</taxon>
        <taxon>Leotiomycetes</taxon>
        <taxon>Helotiales</taxon>
        <taxon>Sclerotiniaceae</taxon>
        <taxon>Sclerotinia</taxon>
    </lineage>
</organism>
<sequence>MESYNQTNALAKVVPQQERDFALASGEVKDVKRRCLSLKPKAAKKKLEAL</sequence>
<protein>
    <submittedName>
        <fullName evidence="1">Uncharacterized protein</fullName>
    </submittedName>
</protein>
<proteinExistence type="predicted"/>
<dbReference type="GeneID" id="5492233"/>
<dbReference type="Proteomes" id="UP000001312">
    <property type="component" value="Unassembled WGS sequence"/>
</dbReference>
<dbReference type="HOGENOM" id="CLU_3125917_0_0_1"/>
<dbReference type="InParanoid" id="A7EAI9"/>
<dbReference type="KEGG" id="ssl:SS1G_02321"/>
<keyword evidence="2" id="KW-1185">Reference proteome</keyword>
<dbReference type="RefSeq" id="XP_001596105.1">
    <property type="nucleotide sequence ID" value="XM_001596055.1"/>
</dbReference>
<dbReference type="AlphaFoldDB" id="A7EAI9"/>
<name>A7EAI9_SCLS1</name>
<dbReference type="EMBL" id="CH476623">
    <property type="protein sequence ID" value="EDN99467.1"/>
    <property type="molecule type" value="Genomic_DNA"/>
</dbReference>